<proteinExistence type="predicted"/>
<dbReference type="Proteomes" id="UP000828390">
    <property type="component" value="Unassembled WGS sequence"/>
</dbReference>
<evidence type="ECO:0000313" key="2">
    <source>
        <dbReference type="Proteomes" id="UP000828390"/>
    </source>
</evidence>
<sequence length="101" mass="11671">MIKNDTRYDDKFWCDNRNEATRRLEYHPSRILPAHWVIKSIHPILVTRSASSHPRNRLLDLKWLEPIHPIQSPQELASSHPRLTCGAITAVIVADDDQLPS</sequence>
<protein>
    <submittedName>
        <fullName evidence="1">Uncharacterized protein</fullName>
    </submittedName>
</protein>
<keyword evidence="2" id="KW-1185">Reference proteome</keyword>
<accession>A0A9D4M845</accession>
<organism evidence="1 2">
    <name type="scientific">Dreissena polymorpha</name>
    <name type="common">Zebra mussel</name>
    <name type="synonym">Mytilus polymorpha</name>
    <dbReference type="NCBI Taxonomy" id="45954"/>
    <lineage>
        <taxon>Eukaryota</taxon>
        <taxon>Metazoa</taxon>
        <taxon>Spiralia</taxon>
        <taxon>Lophotrochozoa</taxon>
        <taxon>Mollusca</taxon>
        <taxon>Bivalvia</taxon>
        <taxon>Autobranchia</taxon>
        <taxon>Heteroconchia</taxon>
        <taxon>Euheterodonta</taxon>
        <taxon>Imparidentia</taxon>
        <taxon>Neoheterodontei</taxon>
        <taxon>Myida</taxon>
        <taxon>Dreissenoidea</taxon>
        <taxon>Dreissenidae</taxon>
        <taxon>Dreissena</taxon>
    </lineage>
</organism>
<dbReference type="EMBL" id="JAIWYP010000002">
    <property type="protein sequence ID" value="KAH3871913.1"/>
    <property type="molecule type" value="Genomic_DNA"/>
</dbReference>
<name>A0A9D4M845_DREPO</name>
<reference evidence="1" key="2">
    <citation type="submission" date="2020-11" db="EMBL/GenBank/DDBJ databases">
        <authorList>
            <person name="McCartney M.A."/>
            <person name="Auch B."/>
            <person name="Kono T."/>
            <person name="Mallez S."/>
            <person name="Becker A."/>
            <person name="Gohl D.M."/>
            <person name="Silverstein K.A.T."/>
            <person name="Koren S."/>
            <person name="Bechman K.B."/>
            <person name="Herman A."/>
            <person name="Abrahante J.E."/>
            <person name="Garbe J."/>
        </authorList>
    </citation>
    <scope>NUCLEOTIDE SEQUENCE</scope>
    <source>
        <strain evidence="1">Duluth1</strain>
        <tissue evidence="1">Whole animal</tissue>
    </source>
</reference>
<gene>
    <name evidence="1" type="ORF">DPMN_035128</name>
</gene>
<evidence type="ECO:0000313" key="1">
    <source>
        <dbReference type="EMBL" id="KAH3871913.1"/>
    </source>
</evidence>
<comment type="caution">
    <text evidence="1">The sequence shown here is derived from an EMBL/GenBank/DDBJ whole genome shotgun (WGS) entry which is preliminary data.</text>
</comment>
<reference evidence="1" key="1">
    <citation type="journal article" date="2019" name="bioRxiv">
        <title>The Genome of the Zebra Mussel, Dreissena polymorpha: A Resource for Invasive Species Research.</title>
        <authorList>
            <person name="McCartney M.A."/>
            <person name="Auch B."/>
            <person name="Kono T."/>
            <person name="Mallez S."/>
            <person name="Zhang Y."/>
            <person name="Obille A."/>
            <person name="Becker A."/>
            <person name="Abrahante J.E."/>
            <person name="Garbe J."/>
            <person name="Badalamenti J.P."/>
            <person name="Herman A."/>
            <person name="Mangelson H."/>
            <person name="Liachko I."/>
            <person name="Sullivan S."/>
            <person name="Sone E.D."/>
            <person name="Koren S."/>
            <person name="Silverstein K.A.T."/>
            <person name="Beckman K.B."/>
            <person name="Gohl D.M."/>
        </authorList>
    </citation>
    <scope>NUCLEOTIDE SEQUENCE</scope>
    <source>
        <strain evidence="1">Duluth1</strain>
        <tissue evidence="1">Whole animal</tissue>
    </source>
</reference>
<dbReference type="AlphaFoldDB" id="A0A9D4M845"/>